<keyword evidence="5" id="KW-0175">Coiled coil</keyword>
<evidence type="ECO:0000259" key="8">
    <source>
        <dbReference type="PROSITE" id="PS50801"/>
    </source>
</evidence>
<keyword evidence="3 7" id="KW-1133">Transmembrane helix</keyword>
<dbReference type="Gene3D" id="3.30.750.24">
    <property type="entry name" value="STAS domain"/>
    <property type="match status" value="1"/>
</dbReference>
<comment type="subcellular location">
    <subcellularLocation>
        <location evidence="1">Membrane</location>
        <topology evidence="1">Multi-pass membrane protein</topology>
    </subcellularLocation>
</comment>
<evidence type="ECO:0000256" key="6">
    <source>
        <dbReference type="SAM" id="MobiDB-lite"/>
    </source>
</evidence>
<dbReference type="InterPro" id="IPR002645">
    <property type="entry name" value="STAS_dom"/>
</dbReference>
<keyword evidence="4 7" id="KW-0472">Membrane</keyword>
<evidence type="ECO:0000256" key="3">
    <source>
        <dbReference type="ARBA" id="ARBA00022989"/>
    </source>
</evidence>
<dbReference type="Pfam" id="PF00916">
    <property type="entry name" value="Sulfate_transp"/>
    <property type="match status" value="1"/>
</dbReference>
<dbReference type="InterPro" id="IPR036513">
    <property type="entry name" value="STAS_dom_sf"/>
</dbReference>
<feature type="coiled-coil region" evidence="5">
    <location>
        <begin position="621"/>
        <end position="648"/>
    </location>
</feature>
<feature type="transmembrane region" description="Helical" evidence="7">
    <location>
        <begin position="522"/>
        <end position="552"/>
    </location>
</feature>
<reference evidence="10" key="1">
    <citation type="submission" date="2025-08" db="UniProtKB">
        <authorList>
            <consortium name="RefSeq"/>
        </authorList>
    </citation>
    <scope>IDENTIFICATION</scope>
    <source>
        <tissue evidence="10">Testes</tissue>
    </source>
</reference>
<dbReference type="InterPro" id="IPR001902">
    <property type="entry name" value="SLC26A/SulP_fam"/>
</dbReference>
<feature type="domain" description="STAS" evidence="8">
    <location>
        <begin position="576"/>
        <end position="791"/>
    </location>
</feature>
<sequence length="847" mass="93902">MTSSVSLENLVSDNEIDQDLGLDQPLQDETQFPHVYSNGNEETDEVITPATNVHISLEQDSNDDDAHTYDADQESQIERLQTYRHANMPLYTTEQEFQNQYKENEFEYVPYGQRIKTKMKKCRCGPQCCKGCMVSTVPILGWLPRYVIRTQLLADIVSGITVCVMNIPQGMAYGMLASLPAVYGLYLGFFAPIVYALTGTSRELAMGTYSVISIMVSSAIEGVVPQYPVDQPPPTGFFNNTNTTATSMPEWDRQQELIDAAIILALLVGIIQLAMGILRLGWVTIYLSDPFIRGYTTGSGVHVFTSQVDEILGVNVASYDGAFKLYYVYRDLFAAADDWNHVTILLAMSCVVVLILIKEVETRYKKQLHGFPLGAELVVVILATLSSYLLNLEENHGVEIVGEIPAGIPAPSIPSTTYLTDLIGAAFPIAIVAYAIAVAMASLFAQKKNYKIDSNQELVAAGTTNFVCSFFSCYPASGAMARSLVQDSSGATSQIAGLVNSALMLVVLLWIGPLFETLPTHVWWVSCVAVILFDVDIGLLLGVGFAIFVHVWRTQEPYCTLLGRIPGTDIYKDIKWYSVVTEIPGIKIFRMHSSLYFANTAHFKSKVYKLTGVNPRKILQIKARQQQLQDLEMRREEKKKNKEMKKRVKENGNVIEDERTADGTPKLSAPANPVLYNGRNDEFTSNEHGAHIVELDDDFTGDSGLITDLSPENSIHTIILDCSSFNFIDSTGLNGLRQLFREYDQVGIKILLAHCIKRVRDFFSRCDFYETVGCEANRCLFVTVHGAVMSAIEDDTDENNITSAKVRTVISNKNVTSTFMAKQSPAPGANNHTDDHTDANSIESTKL</sequence>
<proteinExistence type="predicted"/>
<evidence type="ECO:0000256" key="2">
    <source>
        <dbReference type="ARBA" id="ARBA00022692"/>
    </source>
</evidence>
<dbReference type="PANTHER" id="PTHR11814">
    <property type="entry name" value="SULFATE TRANSPORTER"/>
    <property type="match status" value="1"/>
</dbReference>
<dbReference type="InterPro" id="IPR011547">
    <property type="entry name" value="SLC26A/SulP_dom"/>
</dbReference>
<feature type="transmembrane region" description="Helical" evidence="7">
    <location>
        <begin position="422"/>
        <end position="445"/>
    </location>
</feature>
<evidence type="ECO:0000256" key="1">
    <source>
        <dbReference type="ARBA" id="ARBA00004141"/>
    </source>
</evidence>
<dbReference type="PROSITE" id="PS50801">
    <property type="entry name" value="STAS"/>
    <property type="match status" value="1"/>
</dbReference>
<protein>
    <submittedName>
        <fullName evidence="10">Solute carrier family 26 member 6-like</fullName>
    </submittedName>
</protein>
<evidence type="ECO:0000313" key="9">
    <source>
        <dbReference type="Proteomes" id="UP000694865"/>
    </source>
</evidence>
<feature type="transmembrane region" description="Helical" evidence="7">
    <location>
        <begin position="257"/>
        <end position="278"/>
    </location>
</feature>
<evidence type="ECO:0000256" key="7">
    <source>
        <dbReference type="SAM" id="Phobius"/>
    </source>
</evidence>
<keyword evidence="9" id="KW-1185">Reference proteome</keyword>
<evidence type="ECO:0000256" key="5">
    <source>
        <dbReference type="SAM" id="Coils"/>
    </source>
</evidence>
<gene>
    <name evidence="10" type="primary">LOC102804454</name>
</gene>
<dbReference type="RefSeq" id="XP_006820997.1">
    <property type="nucleotide sequence ID" value="XM_006820934.1"/>
</dbReference>
<feature type="transmembrane region" description="Helical" evidence="7">
    <location>
        <begin position="457"/>
        <end position="477"/>
    </location>
</feature>
<feature type="transmembrane region" description="Helical" evidence="7">
    <location>
        <begin position="497"/>
        <end position="515"/>
    </location>
</feature>
<organism evidence="9 10">
    <name type="scientific">Saccoglossus kowalevskii</name>
    <name type="common">Acorn worm</name>
    <dbReference type="NCBI Taxonomy" id="10224"/>
    <lineage>
        <taxon>Eukaryota</taxon>
        <taxon>Metazoa</taxon>
        <taxon>Hemichordata</taxon>
        <taxon>Enteropneusta</taxon>
        <taxon>Harrimaniidae</taxon>
        <taxon>Saccoglossus</taxon>
    </lineage>
</organism>
<keyword evidence="2 7" id="KW-0812">Transmembrane</keyword>
<dbReference type="Proteomes" id="UP000694865">
    <property type="component" value="Unplaced"/>
</dbReference>
<evidence type="ECO:0000313" key="10">
    <source>
        <dbReference type="RefSeq" id="XP_006820997.1"/>
    </source>
</evidence>
<feature type="region of interest" description="Disordered" evidence="6">
    <location>
        <begin position="821"/>
        <end position="847"/>
    </location>
</feature>
<feature type="transmembrane region" description="Helical" evidence="7">
    <location>
        <begin position="369"/>
        <end position="390"/>
    </location>
</feature>
<dbReference type="Pfam" id="PF01740">
    <property type="entry name" value="STAS"/>
    <property type="match status" value="1"/>
</dbReference>
<evidence type="ECO:0000256" key="4">
    <source>
        <dbReference type="ARBA" id="ARBA00023136"/>
    </source>
</evidence>
<name>A0ABM0MLV6_SACKO</name>
<accession>A0ABM0MLV6</accession>
<feature type="transmembrane region" description="Helical" evidence="7">
    <location>
        <begin position="339"/>
        <end position="357"/>
    </location>
</feature>
<feature type="transmembrane region" description="Helical" evidence="7">
    <location>
        <begin position="177"/>
        <end position="197"/>
    </location>
</feature>
<dbReference type="CDD" id="cd07042">
    <property type="entry name" value="STAS_SulP_like_sulfate_transporter"/>
    <property type="match status" value="1"/>
</dbReference>
<dbReference type="SUPFAM" id="SSF52091">
    <property type="entry name" value="SpoIIaa-like"/>
    <property type="match status" value="1"/>
</dbReference>
<dbReference type="GeneID" id="102804454"/>